<name>A0A1P8Q0V8_9LACO</name>
<dbReference type="Gene3D" id="2.60.120.560">
    <property type="entry name" value="Exo-inulinase, domain 1"/>
    <property type="match status" value="1"/>
</dbReference>
<dbReference type="OrthoDB" id="9759709at2"/>
<dbReference type="GO" id="GO:0005985">
    <property type="term" value="P:sucrose metabolic process"/>
    <property type="evidence" value="ECO:0007669"/>
    <property type="project" value="UniProtKB-UniPathway"/>
</dbReference>
<dbReference type="NCBIfam" id="TIGR01322">
    <property type="entry name" value="scrB_fam"/>
    <property type="match status" value="1"/>
</dbReference>
<feature type="domain" description="Glycosyl hydrolase family 32 C-terminal" evidence="11">
    <location>
        <begin position="330"/>
        <end position="463"/>
    </location>
</feature>
<comment type="pathway">
    <text evidence="1 9">Glycan biosynthesis; sucrose metabolism.</text>
</comment>
<dbReference type="EMBL" id="CP019323">
    <property type="protein sequence ID" value="APX71500.1"/>
    <property type="molecule type" value="Genomic_DNA"/>
</dbReference>
<protein>
    <recommendedName>
        <fullName evidence="4 8">Sucrose-6-phosphate hydrolase</fullName>
        <ecNumber evidence="3 8">3.2.1.26</ecNumber>
    </recommendedName>
    <alternativeName>
        <fullName evidence="7 9">Invertase</fullName>
    </alternativeName>
</protein>
<evidence type="ECO:0000313" key="13">
    <source>
        <dbReference type="Proteomes" id="UP000187499"/>
    </source>
</evidence>
<evidence type="ECO:0000256" key="7">
    <source>
        <dbReference type="ARBA" id="ARBA00033367"/>
    </source>
</evidence>
<gene>
    <name evidence="12" type="ORF">BTM29_02530</name>
</gene>
<keyword evidence="9" id="KW-0119">Carbohydrate metabolism</keyword>
<keyword evidence="5 8" id="KW-0378">Hydrolase</keyword>
<dbReference type="KEGG" id="lalw:BTM29_02530"/>
<keyword evidence="9" id="KW-0963">Cytoplasm</keyword>
<dbReference type="InterPro" id="IPR023296">
    <property type="entry name" value="Glyco_hydro_beta-prop_sf"/>
</dbReference>
<dbReference type="PANTHER" id="PTHR43101:SF1">
    <property type="entry name" value="BETA-FRUCTOSIDASE"/>
    <property type="match status" value="1"/>
</dbReference>
<reference evidence="13" key="1">
    <citation type="submission" date="2016-12" db="EMBL/GenBank/DDBJ databases">
        <authorList>
            <person name="Jung M.Y."/>
            <person name="Lee S.H."/>
        </authorList>
    </citation>
    <scope>NUCLEOTIDE SEQUENCE [LARGE SCALE GENOMIC DNA]</scope>
    <source>
        <strain evidence="13">WiKim39</strain>
    </source>
</reference>
<dbReference type="EC" id="3.2.1.26" evidence="3 8"/>
<dbReference type="InterPro" id="IPR051214">
    <property type="entry name" value="GH32_Enzymes"/>
</dbReference>
<dbReference type="InterPro" id="IPR013148">
    <property type="entry name" value="Glyco_hydro_32_N"/>
</dbReference>
<dbReference type="SUPFAM" id="SSF49899">
    <property type="entry name" value="Concanavalin A-like lectins/glucanases"/>
    <property type="match status" value="1"/>
</dbReference>
<dbReference type="PANTHER" id="PTHR43101">
    <property type="entry name" value="BETA-FRUCTOSIDASE"/>
    <property type="match status" value="1"/>
</dbReference>
<keyword evidence="6 8" id="KW-0326">Glycosidase</keyword>
<evidence type="ECO:0000256" key="9">
    <source>
        <dbReference type="RuleBase" id="RU365015"/>
    </source>
</evidence>
<dbReference type="GO" id="GO:0005737">
    <property type="term" value="C:cytoplasm"/>
    <property type="evidence" value="ECO:0007669"/>
    <property type="project" value="UniProtKB-SubCell"/>
</dbReference>
<evidence type="ECO:0000256" key="6">
    <source>
        <dbReference type="ARBA" id="ARBA00023295"/>
    </source>
</evidence>
<evidence type="ECO:0000256" key="3">
    <source>
        <dbReference type="ARBA" id="ARBA00012758"/>
    </source>
</evidence>
<feature type="domain" description="Glycosyl hydrolase family 32 N-terminal" evidence="10">
    <location>
        <begin position="20"/>
        <end position="327"/>
    </location>
</feature>
<comment type="similarity">
    <text evidence="2 8">Belongs to the glycosyl hydrolase 32 family.</text>
</comment>
<dbReference type="SUPFAM" id="SSF75005">
    <property type="entry name" value="Arabinanase/levansucrase/invertase"/>
    <property type="match status" value="1"/>
</dbReference>
<organism evidence="12 13">
    <name type="scientific">Companilactobacillus allii</name>
    <dbReference type="NCBI Taxonomy" id="1847728"/>
    <lineage>
        <taxon>Bacteria</taxon>
        <taxon>Bacillati</taxon>
        <taxon>Bacillota</taxon>
        <taxon>Bacilli</taxon>
        <taxon>Lactobacillales</taxon>
        <taxon>Lactobacillaceae</taxon>
        <taxon>Companilactobacillus</taxon>
    </lineage>
</organism>
<evidence type="ECO:0000259" key="10">
    <source>
        <dbReference type="Pfam" id="PF00251"/>
    </source>
</evidence>
<evidence type="ECO:0000256" key="1">
    <source>
        <dbReference type="ARBA" id="ARBA00004914"/>
    </source>
</evidence>
<dbReference type="Gene3D" id="2.115.10.20">
    <property type="entry name" value="Glycosyl hydrolase domain, family 43"/>
    <property type="match status" value="1"/>
</dbReference>
<evidence type="ECO:0000259" key="11">
    <source>
        <dbReference type="Pfam" id="PF08244"/>
    </source>
</evidence>
<dbReference type="InterPro" id="IPR006232">
    <property type="entry name" value="Suc6P_hydrolase"/>
</dbReference>
<comment type="function">
    <text evidence="9">Enables the bacterium to metabolize sucrose as a sole carbon source.</text>
</comment>
<proteinExistence type="inferred from homology"/>
<dbReference type="Pfam" id="PF08244">
    <property type="entry name" value="Glyco_hydro_32C"/>
    <property type="match status" value="1"/>
</dbReference>
<evidence type="ECO:0000256" key="2">
    <source>
        <dbReference type="ARBA" id="ARBA00009902"/>
    </source>
</evidence>
<comment type="catalytic activity">
    <reaction evidence="8">
        <text>Hydrolysis of terminal non-reducing beta-D-fructofuranoside residues in beta-D-fructofuranosides.</text>
        <dbReference type="EC" id="3.2.1.26"/>
    </reaction>
</comment>
<keyword evidence="13" id="KW-1185">Reference proteome</keyword>
<accession>A0A1P8Q0V8</accession>
<evidence type="ECO:0000313" key="12">
    <source>
        <dbReference type="EMBL" id="APX71500.1"/>
    </source>
</evidence>
<dbReference type="GO" id="GO:0004564">
    <property type="term" value="F:beta-fructofuranosidase activity"/>
    <property type="evidence" value="ECO:0007669"/>
    <property type="project" value="UniProtKB-EC"/>
</dbReference>
<dbReference type="Proteomes" id="UP000187499">
    <property type="component" value="Chromosome"/>
</dbReference>
<sequence length="476" mass="55369">MQEILKPIEITNDRYRLGYHLAAKSGWINDPNGFCYFKGYYHIFYQHYPFAAEWGPMHWGHARSKDLVHWETLPIALTPGDKEDMDGCFSGSAVVHDDKMYLIYTGHHYYEGDDDHDHFWQNQNLAISEDGINFKKYENNPIISQAPEDNTQHFRDPKVWYENGSWYLILGSQSKDNLGRVLLYKSDNLIDWNYLGPTAKSVDREKEGYMWECPDLFPLGDKQVLLMSPQGIKADGIRYNNENETGYMTGDFNYKYNKFDRSNFQELDSGHDFYATQTMLAPDGRRLLFGWMDMWGSEFPEKEDGWSGALIFPRELTLKNDKLYMKPVDELKSLRTNKLMQGNTDIDGEQLLEFNSKQYEALVDFDISEASELGFCLKDTDNNEMLEFKYFKDNNRVVVNRFGDDGIRESVINPSSKLKLHILVDTSSVEIFINDGDATFTERIYSEDTLKFSLLSNGKSSVSYDIYQLDKNAIEY</sequence>
<comment type="subcellular location">
    <subcellularLocation>
        <location evidence="9">Cytoplasm</location>
    </subcellularLocation>
</comment>
<evidence type="ECO:0000256" key="4">
    <source>
        <dbReference type="ARBA" id="ARBA00019623"/>
    </source>
</evidence>
<dbReference type="AlphaFoldDB" id="A0A1P8Q0V8"/>
<dbReference type="InterPro" id="IPR013189">
    <property type="entry name" value="Glyco_hydro_32_C"/>
</dbReference>
<dbReference type="CDD" id="cd08996">
    <property type="entry name" value="GH32_FFase"/>
    <property type="match status" value="1"/>
</dbReference>
<dbReference type="Pfam" id="PF00251">
    <property type="entry name" value="Glyco_hydro_32N"/>
    <property type="match status" value="1"/>
</dbReference>
<dbReference type="SMART" id="SM00640">
    <property type="entry name" value="Glyco_32"/>
    <property type="match status" value="1"/>
</dbReference>
<dbReference type="InterPro" id="IPR013320">
    <property type="entry name" value="ConA-like_dom_sf"/>
</dbReference>
<dbReference type="STRING" id="1847728.BTM29_02530"/>
<dbReference type="RefSeq" id="WP_076614004.1">
    <property type="nucleotide sequence ID" value="NZ_CP019323.1"/>
</dbReference>
<evidence type="ECO:0000256" key="8">
    <source>
        <dbReference type="RuleBase" id="RU362110"/>
    </source>
</evidence>
<dbReference type="UniPathway" id="UPA00238"/>
<dbReference type="InterPro" id="IPR001362">
    <property type="entry name" value="Glyco_hydro_32"/>
</dbReference>
<evidence type="ECO:0000256" key="5">
    <source>
        <dbReference type="ARBA" id="ARBA00022801"/>
    </source>
</evidence>